<keyword evidence="3" id="KW-1185">Reference proteome</keyword>
<keyword evidence="1" id="KW-0812">Transmembrane</keyword>
<feature type="transmembrane region" description="Helical" evidence="1">
    <location>
        <begin position="175"/>
        <end position="199"/>
    </location>
</feature>
<feature type="non-terminal residue" evidence="2">
    <location>
        <position position="324"/>
    </location>
</feature>
<organism evidence="2 3">
    <name type="scientific">Allacma fusca</name>
    <dbReference type="NCBI Taxonomy" id="39272"/>
    <lineage>
        <taxon>Eukaryota</taxon>
        <taxon>Metazoa</taxon>
        <taxon>Ecdysozoa</taxon>
        <taxon>Arthropoda</taxon>
        <taxon>Hexapoda</taxon>
        <taxon>Collembola</taxon>
        <taxon>Symphypleona</taxon>
        <taxon>Sminthuridae</taxon>
        <taxon>Allacma</taxon>
    </lineage>
</organism>
<keyword evidence="1" id="KW-1133">Transmembrane helix</keyword>
<dbReference type="Proteomes" id="UP000708208">
    <property type="component" value="Unassembled WGS sequence"/>
</dbReference>
<evidence type="ECO:0000313" key="3">
    <source>
        <dbReference type="Proteomes" id="UP000708208"/>
    </source>
</evidence>
<accession>A0A8J2K7W3</accession>
<dbReference type="EMBL" id="CAJVCH010084013">
    <property type="protein sequence ID" value="CAG7721884.1"/>
    <property type="molecule type" value="Genomic_DNA"/>
</dbReference>
<evidence type="ECO:0000256" key="1">
    <source>
        <dbReference type="SAM" id="Phobius"/>
    </source>
</evidence>
<name>A0A8J2K7W3_9HEXA</name>
<gene>
    <name evidence="2" type="ORF">AFUS01_LOCUS11070</name>
</gene>
<protein>
    <recommendedName>
        <fullName evidence="4">Transmembrane protein</fullName>
    </recommendedName>
</protein>
<dbReference type="AlphaFoldDB" id="A0A8J2K7W3"/>
<evidence type="ECO:0000313" key="2">
    <source>
        <dbReference type="EMBL" id="CAG7721884.1"/>
    </source>
</evidence>
<feature type="transmembrane region" description="Helical" evidence="1">
    <location>
        <begin position="145"/>
        <end position="169"/>
    </location>
</feature>
<reference evidence="2" key="1">
    <citation type="submission" date="2021-06" db="EMBL/GenBank/DDBJ databases">
        <authorList>
            <person name="Hodson N. C."/>
            <person name="Mongue J. A."/>
            <person name="Jaron S. K."/>
        </authorList>
    </citation>
    <scope>NUCLEOTIDE SEQUENCE</scope>
</reference>
<feature type="transmembrane region" description="Helical" evidence="1">
    <location>
        <begin position="92"/>
        <end position="112"/>
    </location>
</feature>
<sequence length="324" mass="36220">NAVVTRPSQVKSKLTKLSWRQTFKHTWVLYTYRRKMEPALCSPLTQSMKILALISILASLTVASVSSLMLHRSVQLERSPTKTTAKDLLSQVNVFFGGMIGIYDLDIIFRILKGCSATALVGGLLQFLMSFWLLMASVREGKRMALAWVGAHIAVLIAIGGSFICILTTELQFNIAVRVFLPITGIDSLLIIYFCIVVCNFSQRDGVVHGSRGRMNIFKSRKKDAHGTGAISSSRSFNVEMTESSPESRDEWIQKQRKTIIKTERIKHPAALPLQTRNIDRAESDSESSTRNTALIKTDWAKDVHFPVPKRDTVAVAVSRETDF</sequence>
<evidence type="ECO:0008006" key="4">
    <source>
        <dbReference type="Google" id="ProtNLM"/>
    </source>
</evidence>
<feature type="transmembrane region" description="Helical" evidence="1">
    <location>
        <begin position="118"/>
        <end position="138"/>
    </location>
</feature>
<proteinExistence type="predicted"/>
<keyword evidence="1" id="KW-0472">Membrane</keyword>
<comment type="caution">
    <text evidence="2">The sequence shown here is derived from an EMBL/GenBank/DDBJ whole genome shotgun (WGS) entry which is preliminary data.</text>
</comment>
<feature type="transmembrane region" description="Helical" evidence="1">
    <location>
        <begin position="50"/>
        <end position="71"/>
    </location>
</feature>